<accession>A0A5J6N827</accession>
<evidence type="ECO:0000313" key="1">
    <source>
        <dbReference type="EMBL" id="QEX23356.1"/>
    </source>
</evidence>
<dbReference type="OrthoDB" id="7991459at2"/>
<protein>
    <submittedName>
        <fullName evidence="1">Uncharacterized protein</fullName>
    </submittedName>
</protein>
<dbReference type="EMBL" id="CP042582">
    <property type="protein sequence ID" value="QEX23356.1"/>
    <property type="molecule type" value="Genomic_DNA"/>
</dbReference>
<dbReference type="AlphaFoldDB" id="A0A5J6N827"/>
<sequence length="365" mass="42346">MAESKRHYRRLLRVRERADAVIRRYKFIDSTNPEGVERYKLDRPSDDDQPVRILYNYAIAHPVGTRSGMVWCCYCQERTHFDGSVVEYSSDARRTVGKDCCKKNGLKLQQLRDAFVSDQVRKDRLEQFDRIGRHLPELIKEIDAALLSTTVRAFSAQRSHFQQNCGALFKFLAGIVQHNRGLLTWDEKITDYARDALSPETQGDGFGDVSSRKARNSGQKILRLKRYHRITGRNFLDLSHSPINDLQYVRDKLVVAMEFYSQPTTDQIEDHEFGEWARALSDLVARITIVEKTLSALPEFFGRLNLSTIVFVRNEGLREPRYAMTSSGIKWTPEDGEPVVVEPPRDYQPLRFRLLPRMKRYLRAA</sequence>
<organism evidence="1 2">
    <name type="scientific">Hypericibacter adhaerens</name>
    <dbReference type="NCBI Taxonomy" id="2602016"/>
    <lineage>
        <taxon>Bacteria</taxon>
        <taxon>Pseudomonadati</taxon>
        <taxon>Pseudomonadota</taxon>
        <taxon>Alphaproteobacteria</taxon>
        <taxon>Rhodospirillales</taxon>
        <taxon>Dongiaceae</taxon>
        <taxon>Hypericibacter</taxon>
    </lineage>
</organism>
<evidence type="ECO:0000313" key="2">
    <source>
        <dbReference type="Proteomes" id="UP000325797"/>
    </source>
</evidence>
<dbReference type="Proteomes" id="UP000325797">
    <property type="component" value="Chromosome"/>
</dbReference>
<dbReference type="KEGG" id="hadh:FRZ61_32940"/>
<proteinExistence type="predicted"/>
<gene>
    <name evidence="1" type="ORF">FRZ61_32940</name>
</gene>
<reference evidence="1 2" key="1">
    <citation type="submission" date="2019-08" db="EMBL/GenBank/DDBJ databases">
        <title>Hyperibacter terrae gen. nov., sp. nov. and Hyperibacter viscosus sp. nov., two new members in the family Rhodospirillaceae isolated from the rhizosphere of Hypericum perforatum.</title>
        <authorList>
            <person name="Noviana Z."/>
        </authorList>
    </citation>
    <scope>NUCLEOTIDE SEQUENCE [LARGE SCALE GENOMIC DNA]</scope>
    <source>
        <strain evidence="1 2">R5959</strain>
    </source>
</reference>
<name>A0A5J6N827_9PROT</name>
<dbReference type="RefSeq" id="WP_151118748.1">
    <property type="nucleotide sequence ID" value="NZ_CP042582.1"/>
</dbReference>
<keyword evidence="2" id="KW-1185">Reference proteome</keyword>